<dbReference type="PANTHER" id="PTHR43005:SF1">
    <property type="entry name" value="SPERMIDINE_PUTRESCINE TRANSPORT SYSTEM PERMEASE PROTEIN"/>
    <property type="match status" value="1"/>
</dbReference>
<dbReference type="Proteomes" id="UP000065807">
    <property type="component" value="Chromosome"/>
</dbReference>
<dbReference type="Gene3D" id="1.10.3720.10">
    <property type="entry name" value="MetI-like"/>
    <property type="match status" value="1"/>
</dbReference>
<evidence type="ECO:0000313" key="10">
    <source>
        <dbReference type="Proteomes" id="UP000065807"/>
    </source>
</evidence>
<feature type="transmembrane region" description="Helical" evidence="7">
    <location>
        <begin position="266"/>
        <end position="293"/>
    </location>
</feature>
<evidence type="ECO:0000256" key="3">
    <source>
        <dbReference type="ARBA" id="ARBA00022475"/>
    </source>
</evidence>
<proteinExistence type="inferred from homology"/>
<dbReference type="PANTHER" id="PTHR43005">
    <property type="entry name" value="BLR7065 PROTEIN"/>
    <property type="match status" value="1"/>
</dbReference>
<keyword evidence="4 7" id="KW-0812">Transmembrane</keyword>
<dbReference type="KEGG" id="lpil:LIP_2216"/>
<name>A0A0K2SM10_LIMPI</name>
<dbReference type="GO" id="GO:0005886">
    <property type="term" value="C:plasma membrane"/>
    <property type="evidence" value="ECO:0007669"/>
    <property type="project" value="UniProtKB-SubCell"/>
</dbReference>
<keyword evidence="3" id="KW-1003">Cell membrane</keyword>
<dbReference type="CDD" id="cd06261">
    <property type="entry name" value="TM_PBP2"/>
    <property type="match status" value="1"/>
</dbReference>
<evidence type="ECO:0000256" key="1">
    <source>
        <dbReference type="ARBA" id="ARBA00004651"/>
    </source>
</evidence>
<evidence type="ECO:0000256" key="6">
    <source>
        <dbReference type="ARBA" id="ARBA00023136"/>
    </source>
</evidence>
<dbReference type="InterPro" id="IPR035906">
    <property type="entry name" value="MetI-like_sf"/>
</dbReference>
<keyword evidence="2 7" id="KW-0813">Transport</keyword>
<evidence type="ECO:0000256" key="5">
    <source>
        <dbReference type="ARBA" id="ARBA00022989"/>
    </source>
</evidence>
<dbReference type="InterPro" id="IPR000515">
    <property type="entry name" value="MetI-like"/>
</dbReference>
<dbReference type="GO" id="GO:0055085">
    <property type="term" value="P:transmembrane transport"/>
    <property type="evidence" value="ECO:0007669"/>
    <property type="project" value="InterPro"/>
</dbReference>
<comment type="subcellular location">
    <subcellularLocation>
        <location evidence="1 7">Cell membrane</location>
        <topology evidence="1 7">Multi-pass membrane protein</topology>
    </subcellularLocation>
</comment>
<feature type="domain" description="ABC transmembrane type-1" evidence="8">
    <location>
        <begin position="78"/>
        <end position="292"/>
    </location>
</feature>
<dbReference type="STRING" id="1555112.LIP_2216"/>
<accession>A0A0K2SM10</accession>
<dbReference type="Pfam" id="PF00528">
    <property type="entry name" value="BPD_transp_1"/>
    <property type="match status" value="1"/>
</dbReference>
<gene>
    <name evidence="9" type="ORF">LIP_2216</name>
</gene>
<dbReference type="PROSITE" id="PS50928">
    <property type="entry name" value="ABC_TM1"/>
    <property type="match status" value="1"/>
</dbReference>
<keyword evidence="10" id="KW-1185">Reference proteome</keyword>
<feature type="transmembrane region" description="Helical" evidence="7">
    <location>
        <begin position="115"/>
        <end position="136"/>
    </location>
</feature>
<dbReference type="AlphaFoldDB" id="A0A0K2SM10"/>
<evidence type="ECO:0000256" key="7">
    <source>
        <dbReference type="RuleBase" id="RU363032"/>
    </source>
</evidence>
<evidence type="ECO:0000256" key="4">
    <source>
        <dbReference type="ARBA" id="ARBA00022692"/>
    </source>
</evidence>
<keyword evidence="5 7" id="KW-1133">Transmembrane helix</keyword>
<organism evidence="9 10">
    <name type="scientific">Limnochorda pilosa</name>
    <dbReference type="NCBI Taxonomy" id="1555112"/>
    <lineage>
        <taxon>Bacteria</taxon>
        <taxon>Bacillati</taxon>
        <taxon>Bacillota</taxon>
        <taxon>Limnochordia</taxon>
        <taxon>Limnochordales</taxon>
        <taxon>Limnochordaceae</taxon>
        <taxon>Limnochorda</taxon>
    </lineage>
</organism>
<sequence>MVGRVNRSVPITERNAGTTGLLFMSPALIIILATVLFPIAYASYLSLHRWNLKRPMHPFVGLENYGDILQDPRFWGSLQTTLVFAALSVALIMLVGFLLALLLNERFKGRGVLRAMLLIPWAIPHVVNGLMWKWLLDPSYGIVNGMLTQSGVIGTYRSWLTSMPSAMAWSVFAYAWKDVPLATILILAGLQTIPGELYEAATVDGAGRWQRLRSITIPSLRPTLLVVLIFETMFALKVFDIIYVLTGGGPGNATTVLGWMIYNDTFVRLSFGSGSALAIVLGLITLSISVFYFRLLRGDGK</sequence>
<feature type="transmembrane region" description="Helical" evidence="7">
    <location>
        <begin position="82"/>
        <end position="103"/>
    </location>
</feature>
<keyword evidence="6 7" id="KW-0472">Membrane</keyword>
<evidence type="ECO:0000313" key="9">
    <source>
        <dbReference type="EMBL" id="BAS28057.1"/>
    </source>
</evidence>
<feature type="transmembrane region" description="Helical" evidence="7">
    <location>
        <begin position="21"/>
        <end position="44"/>
    </location>
</feature>
<dbReference type="SUPFAM" id="SSF161098">
    <property type="entry name" value="MetI-like"/>
    <property type="match status" value="1"/>
</dbReference>
<protein>
    <submittedName>
        <fullName evidence="9">Carbohydrate ABC transporter membrane protein 1, CUT1 family</fullName>
    </submittedName>
</protein>
<reference evidence="10" key="2">
    <citation type="journal article" date="2016" name="Int. J. Syst. Evol. Microbiol.">
        <title>Complete genome sequence and cell structure of Limnochorda pilosa, a Gram-negative spore-former within the phylum Firmicutes.</title>
        <authorList>
            <person name="Watanabe M."/>
            <person name="Kojima H."/>
            <person name="Fukui M."/>
        </authorList>
    </citation>
    <scope>NUCLEOTIDE SEQUENCE [LARGE SCALE GENOMIC DNA]</scope>
    <source>
        <strain evidence="10">HC45</strain>
    </source>
</reference>
<dbReference type="PATRIC" id="fig|1555112.3.peg.2258"/>
<dbReference type="EMBL" id="AP014924">
    <property type="protein sequence ID" value="BAS28057.1"/>
    <property type="molecule type" value="Genomic_DNA"/>
</dbReference>
<reference evidence="10" key="1">
    <citation type="submission" date="2015-07" db="EMBL/GenBank/DDBJ databases">
        <title>Complete genome sequence and phylogenetic analysis of Limnochorda pilosa.</title>
        <authorList>
            <person name="Watanabe M."/>
            <person name="Kojima H."/>
            <person name="Fukui M."/>
        </authorList>
    </citation>
    <scope>NUCLEOTIDE SEQUENCE [LARGE SCALE GENOMIC DNA]</scope>
    <source>
        <strain evidence="10">HC45</strain>
    </source>
</reference>
<comment type="similarity">
    <text evidence="7">Belongs to the binding-protein-dependent transport system permease family.</text>
</comment>
<evidence type="ECO:0000259" key="8">
    <source>
        <dbReference type="PROSITE" id="PS50928"/>
    </source>
</evidence>
<evidence type="ECO:0000256" key="2">
    <source>
        <dbReference type="ARBA" id="ARBA00022448"/>
    </source>
</evidence>